<evidence type="ECO:0000259" key="1">
    <source>
        <dbReference type="PROSITE" id="PS50833"/>
    </source>
</evidence>
<dbReference type="EMBL" id="CP003680">
    <property type="protein sequence ID" value="AFP65337.1"/>
    <property type="molecule type" value="Genomic_DNA"/>
</dbReference>
<dbReference type="Proteomes" id="UP000243348">
    <property type="component" value="Nucleomorph 1"/>
</dbReference>
<organism evidence="2 3">
    <name type="scientific">Chroomonas mesostigmatica CCMP1168</name>
    <dbReference type="NCBI Taxonomy" id="1195612"/>
    <lineage>
        <taxon>Eukaryota</taxon>
        <taxon>Cryptophyceae</taxon>
        <taxon>Pyrenomonadales</taxon>
        <taxon>Chroomonadaceae</taxon>
        <taxon>Chroomonas</taxon>
    </lineage>
</organism>
<proteinExistence type="predicted"/>
<dbReference type="GO" id="GO:0006364">
    <property type="term" value="P:rRNA processing"/>
    <property type="evidence" value="ECO:0007669"/>
    <property type="project" value="InterPro"/>
</dbReference>
<gene>
    <name evidence="2" type="ORF">CMESO_148</name>
</gene>
<dbReference type="SUPFAM" id="SSF52954">
    <property type="entry name" value="Class II aaRS ABD-related"/>
    <property type="match status" value="1"/>
</dbReference>
<dbReference type="AlphaFoldDB" id="J7G1G7"/>
<evidence type="ECO:0000313" key="3">
    <source>
        <dbReference type="Proteomes" id="UP000243348"/>
    </source>
</evidence>
<dbReference type="Pfam" id="PF04427">
    <property type="entry name" value="Brix"/>
    <property type="match status" value="1"/>
</dbReference>
<dbReference type="PROSITE" id="PS50833">
    <property type="entry name" value="BRIX"/>
    <property type="match status" value="1"/>
</dbReference>
<reference evidence="2 3" key="1">
    <citation type="journal article" date="2012" name="Genome Biol. Evol.">
        <title>Nucleomorph genome sequence of the cryptophyte alga Chroomonas mesostigmatica CCMP1168 reveals lineage-specific gene loss and genome complexity.</title>
        <authorList>
            <person name="Moore C.E."/>
            <person name="Curtis B."/>
            <person name="Mills T."/>
            <person name="Tanifuji G."/>
            <person name="Archibald J.M."/>
        </authorList>
    </citation>
    <scope>NUCLEOTIDE SEQUENCE [LARGE SCALE GENOMIC DNA]</scope>
    <source>
        <strain evidence="2 3">CCMP1168</strain>
    </source>
</reference>
<feature type="domain" description="Brix" evidence="1">
    <location>
        <begin position="5"/>
        <end position="239"/>
    </location>
</feature>
<evidence type="ECO:0000313" key="2">
    <source>
        <dbReference type="EMBL" id="AFP65337.1"/>
    </source>
</evidence>
<sequence>MFLNFFILISDFLIRSKKLYLLFNEFCFFMRMNWILEIPKFIKKEILNFPLICKKIGIDYVWVFSEKKSYCFLCLSKIPKGPLILFKLLKFSLKNEIVISKKKYKNFKEIPILLLNNFSSILENEIIIETTLKDVFFFERRKKLIFQKQKNVIFFDFLRSKKIIECRFYKFWGTILLFPRVLRKKNFLINKNNIRKNYNKERGIPLNKKKTTCLSSLILEEVGPRLTFKLLEVLERYHAT</sequence>
<geneLocation type="nucleomorph" evidence="2"/>
<dbReference type="GO" id="GO:0019843">
    <property type="term" value="F:rRNA binding"/>
    <property type="evidence" value="ECO:0007669"/>
    <property type="project" value="InterPro"/>
</dbReference>
<protein>
    <recommendedName>
        <fullName evidence="1">Brix domain-containing protein</fullName>
    </recommendedName>
</protein>
<keyword evidence="2" id="KW-0542">Nucleomorph</keyword>
<accession>J7G1G7</accession>
<name>J7G1G7_9CRYP</name>
<dbReference type="InterPro" id="IPR007109">
    <property type="entry name" value="Brix"/>
</dbReference>